<reference evidence="3 4" key="1">
    <citation type="submission" date="2020-08" db="EMBL/GenBank/DDBJ databases">
        <title>Sequencing the genomes of 1000 actinobacteria strains.</title>
        <authorList>
            <person name="Klenk H.-P."/>
        </authorList>
    </citation>
    <scope>NUCLEOTIDE SEQUENCE [LARGE SCALE GENOMIC DNA]</scope>
    <source>
        <strain evidence="3 4">DSM 44786</strain>
    </source>
</reference>
<gene>
    <name evidence="3" type="ORF">F4556_006716</name>
</gene>
<sequence>MLASESNYWRSVLDLAGGRLDSLLTMQKQVSAAFDGPATERTVGTEPLSALLHSLATDCRSEVGWLRSGGRRPSVLAPLLGRGLAELSGGVRVRALLDSVPDAARAGQLLAAHPWTGESEVRSSPGLPQEILLVDDRIALVPQPVPGGEPAVAILREPTAVRLARLLFEAAWSTALPAERSTPPAQALGTEESVDDSSTDPDNLADDPLKLQILQLLAAGAKDESIARRTGVSLRTCRRHIAAILLALNAESRFQAGANAFRLDLIGPSPQV</sequence>
<dbReference type="GO" id="GO:0006355">
    <property type="term" value="P:regulation of DNA-templated transcription"/>
    <property type="evidence" value="ECO:0007669"/>
    <property type="project" value="InterPro"/>
</dbReference>
<dbReference type="RefSeq" id="WP_246511158.1">
    <property type="nucleotide sequence ID" value="NZ_JACHJR010000001.1"/>
</dbReference>
<feature type="compositionally biased region" description="Acidic residues" evidence="1">
    <location>
        <begin position="192"/>
        <end position="205"/>
    </location>
</feature>
<protein>
    <submittedName>
        <fullName evidence="3">DNA-binding CsgD family transcriptional regulator</fullName>
    </submittedName>
</protein>
<feature type="region of interest" description="Disordered" evidence="1">
    <location>
        <begin position="178"/>
        <end position="205"/>
    </location>
</feature>
<evidence type="ECO:0000259" key="2">
    <source>
        <dbReference type="SMART" id="SM00421"/>
    </source>
</evidence>
<keyword evidence="4" id="KW-1185">Reference proteome</keyword>
<proteinExistence type="predicted"/>
<evidence type="ECO:0000313" key="4">
    <source>
        <dbReference type="Proteomes" id="UP000573327"/>
    </source>
</evidence>
<evidence type="ECO:0000256" key="1">
    <source>
        <dbReference type="SAM" id="MobiDB-lite"/>
    </source>
</evidence>
<dbReference type="GO" id="GO:0003677">
    <property type="term" value="F:DNA binding"/>
    <property type="evidence" value="ECO:0007669"/>
    <property type="project" value="UniProtKB-KW"/>
</dbReference>
<name>A0A7W7WL76_9ACTN</name>
<dbReference type="SMART" id="SM00421">
    <property type="entry name" value="HTH_LUXR"/>
    <property type="match status" value="1"/>
</dbReference>
<feature type="domain" description="HTH luxR-type" evidence="2">
    <location>
        <begin position="211"/>
        <end position="260"/>
    </location>
</feature>
<evidence type="ECO:0000313" key="3">
    <source>
        <dbReference type="EMBL" id="MBB4951181.1"/>
    </source>
</evidence>
<dbReference type="InterPro" id="IPR000792">
    <property type="entry name" value="Tscrpt_reg_LuxR_C"/>
</dbReference>
<dbReference type="EMBL" id="JACHJR010000001">
    <property type="protein sequence ID" value="MBB4951181.1"/>
    <property type="molecule type" value="Genomic_DNA"/>
</dbReference>
<dbReference type="SUPFAM" id="SSF46894">
    <property type="entry name" value="C-terminal effector domain of the bipartite response regulators"/>
    <property type="match status" value="1"/>
</dbReference>
<keyword evidence="3" id="KW-0238">DNA-binding</keyword>
<dbReference type="InterPro" id="IPR016032">
    <property type="entry name" value="Sig_transdc_resp-reg_C-effctor"/>
</dbReference>
<dbReference type="Pfam" id="PF00196">
    <property type="entry name" value="GerE"/>
    <property type="match status" value="1"/>
</dbReference>
<dbReference type="Proteomes" id="UP000573327">
    <property type="component" value="Unassembled WGS sequence"/>
</dbReference>
<dbReference type="Gene3D" id="1.10.10.10">
    <property type="entry name" value="Winged helix-like DNA-binding domain superfamily/Winged helix DNA-binding domain"/>
    <property type="match status" value="1"/>
</dbReference>
<organism evidence="3 4">
    <name type="scientific">Kitasatospora gansuensis</name>
    <dbReference type="NCBI Taxonomy" id="258050"/>
    <lineage>
        <taxon>Bacteria</taxon>
        <taxon>Bacillati</taxon>
        <taxon>Actinomycetota</taxon>
        <taxon>Actinomycetes</taxon>
        <taxon>Kitasatosporales</taxon>
        <taxon>Streptomycetaceae</taxon>
        <taxon>Kitasatospora</taxon>
    </lineage>
</organism>
<accession>A0A7W7WL76</accession>
<dbReference type="AlphaFoldDB" id="A0A7W7WL76"/>
<comment type="caution">
    <text evidence="3">The sequence shown here is derived from an EMBL/GenBank/DDBJ whole genome shotgun (WGS) entry which is preliminary data.</text>
</comment>
<dbReference type="CDD" id="cd06170">
    <property type="entry name" value="LuxR_C_like"/>
    <property type="match status" value="1"/>
</dbReference>
<dbReference type="InterPro" id="IPR036388">
    <property type="entry name" value="WH-like_DNA-bd_sf"/>
</dbReference>